<dbReference type="OrthoDB" id="529131at2"/>
<evidence type="ECO:0000313" key="4">
    <source>
        <dbReference type="EMBL" id="SEN84625.1"/>
    </source>
</evidence>
<dbReference type="RefSeq" id="WP_090613243.1">
    <property type="nucleotide sequence ID" value="NZ_CP067126.1"/>
</dbReference>
<dbReference type="PANTHER" id="PTHR45947:SF13">
    <property type="entry name" value="TRANSFERASE"/>
    <property type="match status" value="1"/>
</dbReference>
<keyword evidence="1" id="KW-0812">Transmembrane</keyword>
<evidence type="ECO:0000313" key="5">
    <source>
        <dbReference type="Proteomes" id="UP000199054"/>
    </source>
</evidence>
<dbReference type="CDD" id="cd03801">
    <property type="entry name" value="GT4_PimA-like"/>
    <property type="match status" value="1"/>
</dbReference>
<keyword evidence="1" id="KW-0472">Membrane</keyword>
<gene>
    <name evidence="4" type="ORF">SAMN04489859_10199</name>
</gene>
<organism evidence="4 5">
    <name type="scientific">Paracoccus alcaliphilus</name>
    <dbReference type="NCBI Taxonomy" id="34002"/>
    <lineage>
        <taxon>Bacteria</taxon>
        <taxon>Pseudomonadati</taxon>
        <taxon>Pseudomonadota</taxon>
        <taxon>Alphaproteobacteria</taxon>
        <taxon>Rhodobacterales</taxon>
        <taxon>Paracoccaceae</taxon>
        <taxon>Paracoccus</taxon>
    </lineage>
</organism>
<evidence type="ECO:0000256" key="1">
    <source>
        <dbReference type="SAM" id="Phobius"/>
    </source>
</evidence>
<keyword evidence="4" id="KW-0808">Transferase</keyword>
<proteinExistence type="predicted"/>
<sequence>MRVLSLCETAMGGVGIYQNYLGGLAHEGRHLHFLVPAQHSSLIDPDLDVVTFQRRRRGLVALLHMLLRFQQTRRRLAPDIYLFHSTFALLALLLLRLSGDRSPAFYFPHGWAVSNFAEGGWKQRVVRVIEGRLSGLATCVVNVSTAECELAQRLGYRGRMRVIENAVPDVADRARLPEPIQPNTLQLLFVGRFDRQKGLDLLLQAFARASRQRPDLRLNVIGEAVRGGHNPSQPPPNVQLVGWVDRAEIDHWYRSADAILVPSRWEGLPLVIPEALRNGTPVLCSRRSGMERLVTPGATGDHFPLTVEAIESLLLRLDRDELRRMRPACRAAYEARFAMTRWRAEIDTLLSEDGPAKALAA</sequence>
<feature type="domain" description="Glycosyl transferase family 1" evidence="2">
    <location>
        <begin position="179"/>
        <end position="324"/>
    </location>
</feature>
<protein>
    <submittedName>
        <fullName evidence="4">Glycosyltransferase involved in cell wall bisynthesis</fullName>
    </submittedName>
</protein>
<dbReference type="SUPFAM" id="SSF53756">
    <property type="entry name" value="UDP-Glycosyltransferase/glycogen phosphorylase"/>
    <property type="match status" value="1"/>
</dbReference>
<dbReference type="InterPro" id="IPR001296">
    <property type="entry name" value="Glyco_trans_1"/>
</dbReference>
<evidence type="ECO:0000259" key="3">
    <source>
        <dbReference type="Pfam" id="PF13579"/>
    </source>
</evidence>
<feature type="domain" description="Glycosyltransferase subfamily 4-like N-terminal" evidence="3">
    <location>
        <begin position="12"/>
        <end position="165"/>
    </location>
</feature>
<reference evidence="4 5" key="1">
    <citation type="submission" date="2016-10" db="EMBL/GenBank/DDBJ databases">
        <authorList>
            <person name="de Groot N.N."/>
        </authorList>
    </citation>
    <scope>NUCLEOTIDE SEQUENCE [LARGE SCALE GENOMIC DNA]</scope>
    <source>
        <strain evidence="4 5">DSM 8512</strain>
    </source>
</reference>
<dbReference type="STRING" id="34002.SAMN04489859_10199"/>
<dbReference type="EMBL" id="FODE01000019">
    <property type="protein sequence ID" value="SEN84625.1"/>
    <property type="molecule type" value="Genomic_DNA"/>
</dbReference>
<dbReference type="GO" id="GO:0016757">
    <property type="term" value="F:glycosyltransferase activity"/>
    <property type="evidence" value="ECO:0007669"/>
    <property type="project" value="InterPro"/>
</dbReference>
<keyword evidence="1" id="KW-1133">Transmembrane helix</keyword>
<name>A0A1H8JVT4_9RHOB</name>
<accession>A0A1H8JVT4</accession>
<feature type="transmembrane region" description="Helical" evidence="1">
    <location>
        <begin position="80"/>
        <end position="99"/>
    </location>
</feature>
<dbReference type="Proteomes" id="UP000199054">
    <property type="component" value="Unassembled WGS sequence"/>
</dbReference>
<dbReference type="InterPro" id="IPR050194">
    <property type="entry name" value="Glycosyltransferase_grp1"/>
</dbReference>
<evidence type="ECO:0000259" key="2">
    <source>
        <dbReference type="Pfam" id="PF00534"/>
    </source>
</evidence>
<dbReference type="Gene3D" id="3.40.50.2000">
    <property type="entry name" value="Glycogen Phosphorylase B"/>
    <property type="match status" value="2"/>
</dbReference>
<keyword evidence="5" id="KW-1185">Reference proteome</keyword>
<dbReference type="Pfam" id="PF13579">
    <property type="entry name" value="Glyco_trans_4_4"/>
    <property type="match status" value="1"/>
</dbReference>
<dbReference type="PANTHER" id="PTHR45947">
    <property type="entry name" value="SULFOQUINOVOSYL TRANSFERASE SQD2"/>
    <property type="match status" value="1"/>
</dbReference>
<dbReference type="InterPro" id="IPR028098">
    <property type="entry name" value="Glyco_trans_4-like_N"/>
</dbReference>
<dbReference type="AlphaFoldDB" id="A0A1H8JVT4"/>
<dbReference type="Pfam" id="PF00534">
    <property type="entry name" value="Glycos_transf_1"/>
    <property type="match status" value="1"/>
</dbReference>